<keyword evidence="1" id="KW-0812">Transmembrane</keyword>
<dbReference type="AlphaFoldDB" id="A0A0M3IX81"/>
<organism evidence="2 3">
    <name type="scientific">Ascaris lumbricoides</name>
    <name type="common">Giant roundworm</name>
    <dbReference type="NCBI Taxonomy" id="6252"/>
    <lineage>
        <taxon>Eukaryota</taxon>
        <taxon>Metazoa</taxon>
        <taxon>Ecdysozoa</taxon>
        <taxon>Nematoda</taxon>
        <taxon>Chromadorea</taxon>
        <taxon>Rhabditida</taxon>
        <taxon>Spirurina</taxon>
        <taxon>Ascaridomorpha</taxon>
        <taxon>Ascaridoidea</taxon>
        <taxon>Ascarididae</taxon>
        <taxon>Ascaris</taxon>
    </lineage>
</organism>
<accession>A0A0M3IX81</accession>
<keyword evidence="1" id="KW-0472">Membrane</keyword>
<evidence type="ECO:0000256" key="1">
    <source>
        <dbReference type="SAM" id="Phobius"/>
    </source>
</evidence>
<feature type="transmembrane region" description="Helical" evidence="1">
    <location>
        <begin position="15"/>
        <end position="34"/>
    </location>
</feature>
<evidence type="ECO:0000313" key="2">
    <source>
        <dbReference type="Proteomes" id="UP000036681"/>
    </source>
</evidence>
<name>A0A0M3IX81_ASCLU</name>
<sequence>MMTAMSRLAMQQNISRIHIFLVFFIHDAPLMVIINRNNVMRMNVGVSINMDVNLKNRV</sequence>
<protein>
    <submittedName>
        <fullName evidence="3">Uncharacterized protein</fullName>
    </submittedName>
</protein>
<keyword evidence="1" id="KW-1133">Transmembrane helix</keyword>
<proteinExistence type="predicted"/>
<reference evidence="3" key="1">
    <citation type="submission" date="2017-02" db="UniProtKB">
        <authorList>
            <consortium name="WormBaseParasite"/>
        </authorList>
    </citation>
    <scope>IDENTIFICATION</scope>
</reference>
<dbReference type="WBParaSite" id="ALUE_0002335901-mRNA-1">
    <property type="protein sequence ID" value="ALUE_0002335901-mRNA-1"/>
    <property type="gene ID" value="ALUE_0002335901"/>
</dbReference>
<evidence type="ECO:0000313" key="3">
    <source>
        <dbReference type="WBParaSite" id="ALUE_0002335901-mRNA-1"/>
    </source>
</evidence>
<dbReference type="Proteomes" id="UP000036681">
    <property type="component" value="Unplaced"/>
</dbReference>
<keyword evidence="2" id="KW-1185">Reference proteome</keyword>